<dbReference type="Proteomes" id="UP000616201">
    <property type="component" value="Unassembled WGS sequence"/>
</dbReference>
<organism evidence="2 3">
    <name type="scientific">Sphingobacterium hungaricum</name>
    <dbReference type="NCBI Taxonomy" id="2082723"/>
    <lineage>
        <taxon>Bacteria</taxon>
        <taxon>Pseudomonadati</taxon>
        <taxon>Bacteroidota</taxon>
        <taxon>Sphingobacteriia</taxon>
        <taxon>Sphingobacteriales</taxon>
        <taxon>Sphingobacteriaceae</taxon>
        <taxon>Sphingobacterium</taxon>
    </lineage>
</organism>
<keyword evidence="1" id="KW-1133">Transmembrane helix</keyword>
<reference evidence="2" key="1">
    <citation type="submission" date="2018-02" db="EMBL/GenBank/DDBJ databases">
        <authorList>
            <person name="Vasarhelyi B.M."/>
            <person name="Deshmukh S."/>
            <person name="Balint B."/>
            <person name="Kukolya J."/>
        </authorList>
    </citation>
    <scope>NUCLEOTIDE SEQUENCE</scope>
    <source>
        <strain evidence="2">KB22</strain>
    </source>
</reference>
<sequence>MEVRRKNFQGVWNIIRFNWHFYVFAIAAIALLWMSSTYFPPVLQTAVVVALFFGILTIISSLLVSYYVYDYSDLYELEFLENCRQQTILNVHAGLDETSELIRHQYPQAHLDVCDFYDPKKHTEISIKRARNAYPVAAGTIPIATSKLPFDDRRFDKSLNILAAHEIRNMQERIQFFMELGRVTKDDGIIYVTEHLRDLPNFLAYTLGFFHFHSRKTWLETFSRANLILVREIKTTPFITTFILQKNGIAL</sequence>
<evidence type="ECO:0000313" key="2">
    <source>
        <dbReference type="EMBL" id="MBE8713831.1"/>
    </source>
</evidence>
<dbReference type="GO" id="GO:0008168">
    <property type="term" value="F:methyltransferase activity"/>
    <property type="evidence" value="ECO:0007669"/>
    <property type="project" value="UniProtKB-KW"/>
</dbReference>
<evidence type="ECO:0000313" key="3">
    <source>
        <dbReference type="Proteomes" id="UP000616201"/>
    </source>
</evidence>
<keyword evidence="1" id="KW-0812">Transmembrane</keyword>
<dbReference type="EMBL" id="PRDK01000005">
    <property type="protein sequence ID" value="MBE8713831.1"/>
    <property type="molecule type" value="Genomic_DNA"/>
</dbReference>
<dbReference type="GO" id="GO:0032259">
    <property type="term" value="P:methylation"/>
    <property type="evidence" value="ECO:0007669"/>
    <property type="project" value="UniProtKB-KW"/>
</dbReference>
<keyword evidence="2" id="KW-0808">Transferase</keyword>
<keyword evidence="3" id="KW-1185">Reference proteome</keyword>
<dbReference type="SUPFAM" id="SSF53335">
    <property type="entry name" value="S-adenosyl-L-methionine-dependent methyltransferases"/>
    <property type="match status" value="1"/>
</dbReference>
<feature type="transmembrane region" description="Helical" evidence="1">
    <location>
        <begin position="45"/>
        <end position="69"/>
    </location>
</feature>
<evidence type="ECO:0000256" key="1">
    <source>
        <dbReference type="SAM" id="Phobius"/>
    </source>
</evidence>
<keyword evidence="2" id="KW-0489">Methyltransferase</keyword>
<dbReference type="RefSeq" id="WP_196933980.1">
    <property type="nucleotide sequence ID" value="NZ_MU158697.1"/>
</dbReference>
<proteinExistence type="predicted"/>
<feature type="transmembrane region" description="Helical" evidence="1">
    <location>
        <begin position="21"/>
        <end position="39"/>
    </location>
</feature>
<dbReference type="Gene3D" id="3.40.50.150">
    <property type="entry name" value="Vaccinia Virus protein VP39"/>
    <property type="match status" value="1"/>
</dbReference>
<dbReference type="AlphaFoldDB" id="A0A928YQ49"/>
<keyword evidence="1" id="KW-0472">Membrane</keyword>
<comment type="caution">
    <text evidence="2">The sequence shown here is derived from an EMBL/GenBank/DDBJ whole genome shotgun (WGS) entry which is preliminary data.</text>
</comment>
<name>A0A928YQ49_9SPHI</name>
<protein>
    <submittedName>
        <fullName evidence="2">Methyltransferase</fullName>
    </submittedName>
</protein>
<accession>A0A928YQ49</accession>
<dbReference type="InterPro" id="IPR029063">
    <property type="entry name" value="SAM-dependent_MTases_sf"/>
</dbReference>
<gene>
    <name evidence="2" type="ORF">C4F49_09075</name>
</gene>